<dbReference type="Proteomes" id="UP000507470">
    <property type="component" value="Unassembled WGS sequence"/>
</dbReference>
<evidence type="ECO:0000313" key="3">
    <source>
        <dbReference type="Proteomes" id="UP000507470"/>
    </source>
</evidence>
<sequence length="425" mass="49800">MRGSDLDTMTVGKRIEVYEDVKTRFNPNFTYFSIEIDDVKPGFTLLRLEYTRSPYVFKLCEEHNCKHYFSSALYKQEIVLFGNIKGMEFHGPCISDESGLFDLAFSLHCKTWISSALQWITRSNQISNFDVSMWNFPTEPFTLYVNDFEKTVKSEILYCANRSLDSYPQLDIYNTGLIHKILCQQSSLKHLYAYYISQWCSKQAQLLPLYSAIINNKYQYKQYKSCLCTLLTNVYHDAVSGWLMVASFFYKTKQYDKVLHIIRYSLSKCTPEKLYHGMTMSNNLYQSLKQQSFQKKSVGYLLKIMHIDSIRFKMNSTLTPDELFMEGWNDAHMFPSTSYAYFLSFLCHYQLNNVRQCQGIIESLQLVTEEKYLIPTWHTADAYNLLGIALELFGNKESARKAFLRSLKIFPEEHNFAAKRILLLN</sequence>
<name>A0A6J8A4S6_MYTCO</name>
<dbReference type="EMBL" id="CACVKT020000587">
    <property type="protein sequence ID" value="CAC5361309.1"/>
    <property type="molecule type" value="Genomic_DNA"/>
</dbReference>
<reference evidence="2 3" key="1">
    <citation type="submission" date="2020-06" db="EMBL/GenBank/DDBJ databases">
        <authorList>
            <person name="Li R."/>
            <person name="Bekaert M."/>
        </authorList>
    </citation>
    <scope>NUCLEOTIDE SEQUENCE [LARGE SCALE GENOMIC DNA]</scope>
    <source>
        <strain evidence="3">wild</strain>
    </source>
</reference>
<evidence type="ECO:0000313" key="2">
    <source>
        <dbReference type="EMBL" id="CAC5361309.1"/>
    </source>
</evidence>
<proteinExistence type="predicted"/>
<dbReference type="InterPro" id="IPR011990">
    <property type="entry name" value="TPR-like_helical_dom_sf"/>
</dbReference>
<dbReference type="SUPFAM" id="SSF48452">
    <property type="entry name" value="TPR-like"/>
    <property type="match status" value="1"/>
</dbReference>
<dbReference type="AlphaFoldDB" id="A0A6J8A4S6"/>
<dbReference type="Gene3D" id="1.25.40.10">
    <property type="entry name" value="Tetratricopeptide repeat domain"/>
    <property type="match status" value="1"/>
</dbReference>
<dbReference type="SMART" id="SM00028">
    <property type="entry name" value="TPR"/>
    <property type="match status" value="1"/>
</dbReference>
<organism evidence="2 3">
    <name type="scientific">Mytilus coruscus</name>
    <name type="common">Sea mussel</name>
    <dbReference type="NCBI Taxonomy" id="42192"/>
    <lineage>
        <taxon>Eukaryota</taxon>
        <taxon>Metazoa</taxon>
        <taxon>Spiralia</taxon>
        <taxon>Lophotrochozoa</taxon>
        <taxon>Mollusca</taxon>
        <taxon>Bivalvia</taxon>
        <taxon>Autobranchia</taxon>
        <taxon>Pteriomorphia</taxon>
        <taxon>Mytilida</taxon>
        <taxon>Mytiloidea</taxon>
        <taxon>Mytilidae</taxon>
        <taxon>Mytilinae</taxon>
        <taxon>Mytilus</taxon>
    </lineage>
</organism>
<dbReference type="OrthoDB" id="6132741at2759"/>
<keyword evidence="3" id="KW-1185">Reference proteome</keyword>
<evidence type="ECO:0000256" key="1">
    <source>
        <dbReference type="PROSITE-ProRule" id="PRU00339"/>
    </source>
</evidence>
<accession>A0A6J8A4S6</accession>
<gene>
    <name evidence="2" type="ORF">MCOR_3493</name>
</gene>
<keyword evidence="1" id="KW-0802">TPR repeat</keyword>
<feature type="repeat" description="TPR" evidence="1">
    <location>
        <begin position="380"/>
        <end position="413"/>
    </location>
</feature>
<protein>
    <submittedName>
        <fullName evidence="2">Uncharacterized protein</fullName>
    </submittedName>
</protein>
<dbReference type="PROSITE" id="PS50005">
    <property type="entry name" value="TPR"/>
    <property type="match status" value="1"/>
</dbReference>
<dbReference type="InterPro" id="IPR019734">
    <property type="entry name" value="TPR_rpt"/>
</dbReference>